<gene>
    <name evidence="1" type="ORF">QQF64_004258</name>
</gene>
<accession>A0ABR3MFN8</accession>
<organism evidence="1 2">
    <name type="scientific">Cirrhinus molitorella</name>
    <name type="common">mud carp</name>
    <dbReference type="NCBI Taxonomy" id="172907"/>
    <lineage>
        <taxon>Eukaryota</taxon>
        <taxon>Metazoa</taxon>
        <taxon>Chordata</taxon>
        <taxon>Craniata</taxon>
        <taxon>Vertebrata</taxon>
        <taxon>Euteleostomi</taxon>
        <taxon>Actinopterygii</taxon>
        <taxon>Neopterygii</taxon>
        <taxon>Teleostei</taxon>
        <taxon>Ostariophysi</taxon>
        <taxon>Cypriniformes</taxon>
        <taxon>Cyprinidae</taxon>
        <taxon>Labeoninae</taxon>
        <taxon>Labeonini</taxon>
        <taxon>Cirrhinus</taxon>
    </lineage>
</organism>
<dbReference type="EMBL" id="JAYMGO010000012">
    <property type="protein sequence ID" value="KAL1263903.1"/>
    <property type="molecule type" value="Genomic_DNA"/>
</dbReference>
<evidence type="ECO:0000313" key="2">
    <source>
        <dbReference type="Proteomes" id="UP001558613"/>
    </source>
</evidence>
<keyword evidence="2" id="KW-1185">Reference proteome</keyword>
<proteinExistence type="predicted"/>
<protein>
    <submittedName>
        <fullName evidence="1">Uncharacterized protein</fullName>
    </submittedName>
</protein>
<name>A0ABR3MFN8_9TELE</name>
<sequence>MALRLGKGKMQSTNQQRDEQACSAGGWLHRVLADTHVIGVFKRRIGDATASVWLVMLSFDGILRTK</sequence>
<evidence type="ECO:0000313" key="1">
    <source>
        <dbReference type="EMBL" id="KAL1263903.1"/>
    </source>
</evidence>
<reference evidence="1 2" key="1">
    <citation type="submission" date="2023-09" db="EMBL/GenBank/DDBJ databases">
        <authorList>
            <person name="Wang M."/>
        </authorList>
    </citation>
    <scope>NUCLEOTIDE SEQUENCE [LARGE SCALE GENOMIC DNA]</scope>
    <source>
        <strain evidence="1">GT-2023</strain>
        <tissue evidence="1">Liver</tissue>
    </source>
</reference>
<dbReference type="Proteomes" id="UP001558613">
    <property type="component" value="Unassembled WGS sequence"/>
</dbReference>
<comment type="caution">
    <text evidence="1">The sequence shown here is derived from an EMBL/GenBank/DDBJ whole genome shotgun (WGS) entry which is preliminary data.</text>
</comment>